<dbReference type="PANTHER" id="PTHR36558:SF1">
    <property type="entry name" value="RESTRICTION ENDONUCLEASE DOMAIN-CONTAINING PROTEIN-RELATED"/>
    <property type="match status" value="1"/>
</dbReference>
<dbReference type="CDD" id="cd06260">
    <property type="entry name" value="DUF820-like"/>
    <property type="match status" value="1"/>
</dbReference>
<dbReference type="EMBL" id="BMKK01000002">
    <property type="protein sequence ID" value="GGD50708.1"/>
    <property type="molecule type" value="Genomic_DNA"/>
</dbReference>
<dbReference type="RefSeq" id="WP_188765293.1">
    <property type="nucleotide sequence ID" value="NZ_BMKK01000002.1"/>
</dbReference>
<dbReference type="Pfam" id="PF05685">
    <property type="entry name" value="Uma2"/>
    <property type="match status" value="1"/>
</dbReference>
<feature type="domain" description="Putative restriction endonuclease" evidence="1">
    <location>
        <begin position="13"/>
        <end position="178"/>
    </location>
</feature>
<evidence type="ECO:0000313" key="2">
    <source>
        <dbReference type="EMBL" id="GGD50708.1"/>
    </source>
</evidence>
<organism evidence="2 3">
    <name type="scientific">Emticicia aquatilis</name>
    <dbReference type="NCBI Taxonomy" id="1537369"/>
    <lineage>
        <taxon>Bacteria</taxon>
        <taxon>Pseudomonadati</taxon>
        <taxon>Bacteroidota</taxon>
        <taxon>Cytophagia</taxon>
        <taxon>Cytophagales</taxon>
        <taxon>Leadbetterellaceae</taxon>
        <taxon>Emticicia</taxon>
    </lineage>
</organism>
<dbReference type="Proteomes" id="UP000609064">
    <property type="component" value="Unassembled WGS sequence"/>
</dbReference>
<protein>
    <recommendedName>
        <fullName evidence="1">Putative restriction endonuclease domain-containing protein</fullName>
    </recommendedName>
</protein>
<evidence type="ECO:0000259" key="1">
    <source>
        <dbReference type="Pfam" id="PF05685"/>
    </source>
</evidence>
<reference evidence="2" key="1">
    <citation type="journal article" date="2014" name="Int. J. Syst. Evol. Microbiol.">
        <title>Complete genome sequence of Corynebacterium casei LMG S-19264T (=DSM 44701T), isolated from a smear-ripened cheese.</title>
        <authorList>
            <consortium name="US DOE Joint Genome Institute (JGI-PGF)"/>
            <person name="Walter F."/>
            <person name="Albersmeier A."/>
            <person name="Kalinowski J."/>
            <person name="Ruckert C."/>
        </authorList>
    </citation>
    <scope>NUCLEOTIDE SEQUENCE</scope>
    <source>
        <strain evidence="2">CGMCC 1.15958</strain>
    </source>
</reference>
<keyword evidence="3" id="KW-1185">Reference proteome</keyword>
<name>A0A916YN09_9BACT</name>
<dbReference type="SUPFAM" id="SSF52980">
    <property type="entry name" value="Restriction endonuclease-like"/>
    <property type="match status" value="1"/>
</dbReference>
<comment type="caution">
    <text evidence="2">The sequence shown here is derived from an EMBL/GenBank/DDBJ whole genome shotgun (WGS) entry which is preliminary data.</text>
</comment>
<dbReference type="Gene3D" id="3.90.1570.10">
    <property type="entry name" value="tt1808, chain A"/>
    <property type="match status" value="1"/>
</dbReference>
<evidence type="ECO:0000313" key="3">
    <source>
        <dbReference type="Proteomes" id="UP000609064"/>
    </source>
</evidence>
<dbReference type="InterPro" id="IPR011335">
    <property type="entry name" value="Restrct_endonuc-II-like"/>
</dbReference>
<gene>
    <name evidence="2" type="ORF">GCM10011514_13710</name>
</gene>
<reference evidence="2" key="2">
    <citation type="submission" date="2020-09" db="EMBL/GenBank/DDBJ databases">
        <authorList>
            <person name="Sun Q."/>
            <person name="Zhou Y."/>
        </authorList>
    </citation>
    <scope>NUCLEOTIDE SEQUENCE</scope>
    <source>
        <strain evidence="2">CGMCC 1.15958</strain>
    </source>
</reference>
<proteinExistence type="predicted"/>
<dbReference type="InterPro" id="IPR012296">
    <property type="entry name" value="Nuclease_put_TT1808"/>
</dbReference>
<dbReference type="PANTHER" id="PTHR36558">
    <property type="entry name" value="GLR1098 PROTEIN"/>
    <property type="match status" value="1"/>
</dbReference>
<dbReference type="AlphaFoldDB" id="A0A916YN09"/>
<dbReference type="InterPro" id="IPR008538">
    <property type="entry name" value="Uma2"/>
</dbReference>
<accession>A0A916YN09</accession>
<sequence length="196" mass="22481">MGEAALKYKYSIEDYLEMEANSLEKLEYHNGEIFAMADGTLNHSLLSSNIGRCISNSIIAKRKTCRTYNSDAKIAISEEKFVYSDSFVVCGKTEVFPEMPQAAKNPILIVEVLSDSTALYDRQGKFQAYQTIDSFREYVLVSQNEILVEVFFKPENAVFWQYRSYNKLEDVIELKSVDVEISLNDIYLDWENANLS</sequence>